<evidence type="ECO:0000313" key="1">
    <source>
        <dbReference type="EMBL" id="QHT99822.1"/>
    </source>
</evidence>
<protein>
    <submittedName>
        <fullName evidence="1">Uncharacterized protein</fullName>
    </submittedName>
</protein>
<dbReference type="EMBL" id="MN740318">
    <property type="protein sequence ID" value="QHT99822.1"/>
    <property type="molecule type" value="Genomic_DNA"/>
</dbReference>
<name>A0A6C0J3C6_9ZZZZ</name>
<organism evidence="1">
    <name type="scientific">viral metagenome</name>
    <dbReference type="NCBI Taxonomy" id="1070528"/>
    <lineage>
        <taxon>unclassified sequences</taxon>
        <taxon>metagenomes</taxon>
        <taxon>organismal metagenomes</taxon>
    </lineage>
</organism>
<accession>A0A6C0J3C6</accession>
<proteinExistence type="predicted"/>
<reference evidence="1" key="1">
    <citation type="journal article" date="2020" name="Nature">
        <title>Giant virus diversity and host interactions through global metagenomics.</title>
        <authorList>
            <person name="Schulz F."/>
            <person name="Roux S."/>
            <person name="Paez-Espino D."/>
            <person name="Jungbluth S."/>
            <person name="Walsh D.A."/>
            <person name="Denef V.J."/>
            <person name="McMahon K.D."/>
            <person name="Konstantinidis K.T."/>
            <person name="Eloe-Fadrosh E.A."/>
            <person name="Kyrpides N.C."/>
            <person name="Woyke T."/>
        </authorList>
    </citation>
    <scope>NUCLEOTIDE SEQUENCE</scope>
    <source>
        <strain evidence="1">GVMAG-M-3300025778-1</strain>
    </source>
</reference>
<dbReference type="AlphaFoldDB" id="A0A6C0J3C6"/>
<sequence length="109" mass="11450">MAVAGGVTINNGYRPLYQKVVGTSQTLAAFGIHYDITNSGFNALTIPSGINSNDSNAYWILRNNTSSYLSVAITNSAGGTAPSSVTIPPANSVTLMFTYVSSTSNYVLF</sequence>